<comment type="similarity">
    <text evidence="1">Belongs to the glycosyltransferase 25 family.</text>
</comment>
<accession>A0A7R8W6F1</accession>
<feature type="compositionally biased region" description="Acidic residues" evidence="4">
    <location>
        <begin position="965"/>
        <end position="987"/>
    </location>
</feature>
<keyword evidence="2" id="KW-0328">Glycosyltransferase</keyword>
<keyword evidence="3" id="KW-0808">Transferase</keyword>
<dbReference type="PANTHER" id="PTHR10730">
    <property type="entry name" value="PROCOLLAGEN-LYSINE,2-OXOGLUTARATE 5-DIOXYGENASE/GLYCOSYLTRANSFERASE 25 FAMILY MEMBER"/>
    <property type="match status" value="1"/>
</dbReference>
<dbReference type="AlphaFoldDB" id="A0A7R8W6F1"/>
<feature type="domain" description="Glycosyl transferase family 25" evidence="5">
    <location>
        <begin position="635"/>
        <end position="775"/>
    </location>
</feature>
<feature type="domain" description="Glycosyl transferase family 25" evidence="5">
    <location>
        <begin position="34"/>
        <end position="154"/>
    </location>
</feature>
<name>A0A7R8W6F1_9CRUS</name>
<dbReference type="InterPro" id="IPR050757">
    <property type="entry name" value="Collagen_mod_GT25"/>
</dbReference>
<evidence type="ECO:0000313" key="6">
    <source>
        <dbReference type="EMBL" id="CAD7225216.1"/>
    </source>
</evidence>
<sequence>MQAVRRGPLFHLEEFEKAGFKETFPQPTPLPHIDKVFVINLKRRPEKRERMDYLLKLMGIEYTLIEAFDGQLLSKEDLQLLNVGLPPTGYYDGYRDFKRIGISAGATGLTLTSVALWSQIIQDESLNSVLVLEDDCHFTDADNFRDGFQRVMEELISYDPNWELLYLGRKMFEGFYGTSLTWPDSGENLEFVEKPGHSHWTVAMAISRSGVRKLLKGNPLRYLVPLDEYIPVMGGIHLDRELMELHPTSGSLNMYGLYRQLIWPMIFVFEPGYITDTLDDNDKNILPVSWFINSADVDGAVEFFVEEIPGVVQDSSLNQDRSSYKEYFAELAKFLESYLIPNNTTGNPVTSRGCESIAGDATCDIMDWWIQTPIAKEYADVDLVSTNPKPYWKLDDPGLYQWNTDDRRRMTRVMELRQESLGICRRKGIPWLFSLDGDVLFSDFNIIQKLIDATTRDGQIGIIAPFVTGSNQDANFLALKASNEDLMMLDGTRYLDILHTYDKDNELRDVEFVHAAVLINLGHRKSLQLAFHPDFLPDKGDGMYKANAPFNEFITLSVSARSAGMKIKYFREKYEHGYMTARQVFFKTPEEEIESERFAKTSAVRRGPLFELGKFEEVGFLEKFPESSPLPFIDQVFVINLKRRADKKQRMDYVLKQLGLNYTLIEAIDGESLTKKDLQELEIGLPPLGYANVYQQGRRHLGITAGSAALTITSVLIWNQMMKDSSINAALVLEDDCHFMSDFRDRFEEVMEEMKSYDPDWDLLYLGRKMLTDHPNSLLTYPGEEHRYLERVCRPGYSHWTIAMVISRAGAEKLLRGNPLEHIVPLDEYIPLMGGIHFDQDLIDLHPAAGSLRVYGLYDQLIEPMRFSSESGHISDTEDYVETLPIDWFRNAQDVKQMAGSNDQIFIPVAREDMQEEADPVNLWVPSPDAIYENQLSELRASAMPFNRPPNLMPKFYQSYAEFEDAEENEAAEELEEAEVTNEDEDTLPPADVQDKAESDYVAVGEVTGQEEASSDPTETGPASVSISRRNSAANPVCSTDSEDSCDTKCADPSAPDCSEALAESIRQKVATETETSTIKNMFSAVRTTLEGMFS</sequence>
<dbReference type="PANTHER" id="PTHR10730:SF53">
    <property type="entry name" value="GLYCOSYLTRANSFERASE 25 FAMILY MEMBER"/>
    <property type="match status" value="1"/>
</dbReference>
<dbReference type="Pfam" id="PF01755">
    <property type="entry name" value="Glyco_transf_25"/>
    <property type="match status" value="2"/>
</dbReference>
<dbReference type="OrthoDB" id="47375at2759"/>
<evidence type="ECO:0000256" key="2">
    <source>
        <dbReference type="ARBA" id="ARBA00022676"/>
    </source>
</evidence>
<gene>
    <name evidence="6" type="ORF">CTOB1V02_LOCUS3161</name>
</gene>
<reference evidence="6" key="1">
    <citation type="submission" date="2020-11" db="EMBL/GenBank/DDBJ databases">
        <authorList>
            <person name="Tran Van P."/>
        </authorList>
    </citation>
    <scope>NUCLEOTIDE SEQUENCE</scope>
</reference>
<dbReference type="CDD" id="cd06532">
    <property type="entry name" value="Glyco_transf_25"/>
    <property type="match status" value="2"/>
</dbReference>
<proteinExistence type="inferred from homology"/>
<organism evidence="6">
    <name type="scientific">Cyprideis torosa</name>
    <dbReference type="NCBI Taxonomy" id="163714"/>
    <lineage>
        <taxon>Eukaryota</taxon>
        <taxon>Metazoa</taxon>
        <taxon>Ecdysozoa</taxon>
        <taxon>Arthropoda</taxon>
        <taxon>Crustacea</taxon>
        <taxon>Oligostraca</taxon>
        <taxon>Ostracoda</taxon>
        <taxon>Podocopa</taxon>
        <taxon>Podocopida</taxon>
        <taxon>Cytherocopina</taxon>
        <taxon>Cytheroidea</taxon>
        <taxon>Cytherideidae</taxon>
        <taxon>Cyprideis</taxon>
    </lineage>
</organism>
<dbReference type="GO" id="GO:0050211">
    <property type="term" value="F:procollagen galactosyltransferase activity"/>
    <property type="evidence" value="ECO:0007669"/>
    <property type="project" value="TreeGrafter"/>
</dbReference>
<feature type="compositionally biased region" description="Polar residues" evidence="4">
    <location>
        <begin position="1011"/>
        <end position="1040"/>
    </location>
</feature>
<evidence type="ECO:0000259" key="5">
    <source>
        <dbReference type="Pfam" id="PF01755"/>
    </source>
</evidence>
<evidence type="ECO:0000256" key="4">
    <source>
        <dbReference type="SAM" id="MobiDB-lite"/>
    </source>
</evidence>
<evidence type="ECO:0000256" key="3">
    <source>
        <dbReference type="ARBA" id="ARBA00022679"/>
    </source>
</evidence>
<evidence type="ECO:0000256" key="1">
    <source>
        <dbReference type="ARBA" id="ARBA00006721"/>
    </source>
</evidence>
<dbReference type="EMBL" id="OB660526">
    <property type="protein sequence ID" value="CAD7225216.1"/>
    <property type="molecule type" value="Genomic_DNA"/>
</dbReference>
<dbReference type="InterPro" id="IPR002654">
    <property type="entry name" value="Glyco_trans_25"/>
</dbReference>
<protein>
    <recommendedName>
        <fullName evidence="5">Glycosyl transferase family 25 domain-containing protein</fullName>
    </recommendedName>
</protein>
<feature type="region of interest" description="Disordered" evidence="4">
    <location>
        <begin position="965"/>
        <end position="1057"/>
    </location>
</feature>